<proteinExistence type="predicted"/>
<dbReference type="PIRSF" id="PIRSF029477">
    <property type="entry name" value="UCP029477"/>
    <property type="match status" value="1"/>
</dbReference>
<evidence type="ECO:0000313" key="3">
    <source>
        <dbReference type="Proteomes" id="UP000540519"/>
    </source>
</evidence>
<protein>
    <submittedName>
        <fullName evidence="2">PA2169 family four-helix-bundle protein</fullName>
    </submittedName>
</protein>
<dbReference type="NCBIfam" id="TIGR02284">
    <property type="entry name" value="PA2169 family four-helix-bundle protein"/>
    <property type="match status" value="1"/>
</dbReference>
<name>A0A7X2ZSH8_9FLAO</name>
<evidence type="ECO:0000313" key="2">
    <source>
        <dbReference type="EMBL" id="MUH35567.1"/>
    </source>
</evidence>
<accession>A0A7X2ZSH8</accession>
<comment type="caution">
    <text evidence="2">The sequence shown here is derived from an EMBL/GenBank/DDBJ whole genome shotgun (WGS) entry which is preliminary data.</text>
</comment>
<dbReference type="AlphaFoldDB" id="A0A7X2ZSH8"/>
<dbReference type="Proteomes" id="UP000540519">
    <property type="component" value="Unassembled WGS sequence"/>
</dbReference>
<dbReference type="InterPro" id="IPR019052">
    <property type="entry name" value="DUF2383"/>
</dbReference>
<sequence length="149" mass="16824">MSTYSEEIQTKLNNILEKTYDAEKGFKKAAEHAQSTDLKTFFKRKADERYAFGHDLKSEIVRYGQDFDKGGSATGAMHRGWMDVKAWFNGDNDEAMLEESITGEKAAIDEYKAVLNETALPTTTATLLTKQMNKISTDLSNIKRLEDVL</sequence>
<organism evidence="2 3">
    <name type="scientific">Zobellia amurskyensis</name>
    <dbReference type="NCBI Taxonomy" id="248905"/>
    <lineage>
        <taxon>Bacteria</taxon>
        <taxon>Pseudomonadati</taxon>
        <taxon>Bacteroidota</taxon>
        <taxon>Flavobacteriia</taxon>
        <taxon>Flavobacteriales</taxon>
        <taxon>Flavobacteriaceae</taxon>
        <taxon>Zobellia</taxon>
    </lineage>
</organism>
<feature type="domain" description="DUF2383" evidence="1">
    <location>
        <begin position="8"/>
        <end position="117"/>
    </location>
</feature>
<gene>
    <name evidence="2" type="ORF">D9O36_06930</name>
</gene>
<dbReference type="InterPro" id="IPR016920">
    <property type="entry name" value="UCP029477"/>
</dbReference>
<dbReference type="OrthoDB" id="282393at2"/>
<reference evidence="2 3" key="1">
    <citation type="journal article" date="2019" name="Mar. Drugs">
        <title>Comparative Genomics and CAZyme Genome Repertoires of Marine Zobellia amurskyensis KMM 3526(T) and Zobellia laminariae KMM 3676(T).</title>
        <authorList>
            <person name="Chernysheva N."/>
            <person name="Bystritskaya E."/>
            <person name="Stenkova A."/>
            <person name="Golovkin I."/>
            <person name="Nedashkovskaya O."/>
            <person name="Isaeva M."/>
        </authorList>
    </citation>
    <scope>NUCLEOTIDE SEQUENCE [LARGE SCALE GENOMIC DNA]</scope>
    <source>
        <strain evidence="2 3">KMM 3526</strain>
    </source>
</reference>
<dbReference type="RefSeq" id="WP_155599363.1">
    <property type="nucleotide sequence ID" value="NZ_RCNR01000009.1"/>
</dbReference>
<dbReference type="InterPro" id="IPR009078">
    <property type="entry name" value="Ferritin-like_SF"/>
</dbReference>
<evidence type="ECO:0000259" key="1">
    <source>
        <dbReference type="Pfam" id="PF09537"/>
    </source>
</evidence>
<keyword evidence="3" id="KW-1185">Reference proteome</keyword>
<dbReference type="InterPro" id="IPR012347">
    <property type="entry name" value="Ferritin-like"/>
</dbReference>
<dbReference type="Pfam" id="PF09537">
    <property type="entry name" value="DUF2383"/>
    <property type="match status" value="1"/>
</dbReference>
<dbReference type="InterPro" id="IPR011971">
    <property type="entry name" value="CHP02284"/>
</dbReference>
<dbReference type="SUPFAM" id="SSF47240">
    <property type="entry name" value="Ferritin-like"/>
    <property type="match status" value="1"/>
</dbReference>
<dbReference type="EMBL" id="RCNR01000009">
    <property type="protein sequence ID" value="MUH35567.1"/>
    <property type="molecule type" value="Genomic_DNA"/>
</dbReference>
<dbReference type="Gene3D" id="1.20.1260.10">
    <property type="match status" value="1"/>
</dbReference>